<dbReference type="AlphaFoldDB" id="A0A915DG35"/>
<proteinExistence type="predicted"/>
<evidence type="ECO:0000313" key="2">
    <source>
        <dbReference type="Proteomes" id="UP000887574"/>
    </source>
</evidence>
<reference evidence="3" key="1">
    <citation type="submission" date="2022-11" db="UniProtKB">
        <authorList>
            <consortium name="WormBaseParasite"/>
        </authorList>
    </citation>
    <scope>IDENTIFICATION</scope>
</reference>
<evidence type="ECO:0000256" key="1">
    <source>
        <dbReference type="SAM" id="MobiDB-lite"/>
    </source>
</evidence>
<dbReference type="WBParaSite" id="jg19508">
    <property type="protein sequence ID" value="jg19508"/>
    <property type="gene ID" value="jg19508"/>
</dbReference>
<evidence type="ECO:0000313" key="3">
    <source>
        <dbReference type="WBParaSite" id="jg19508"/>
    </source>
</evidence>
<name>A0A915DG35_9BILA</name>
<dbReference type="Proteomes" id="UP000887574">
    <property type="component" value="Unplaced"/>
</dbReference>
<accession>A0A915DG35</accession>
<protein>
    <submittedName>
        <fullName evidence="3">Uncharacterized protein</fullName>
    </submittedName>
</protein>
<keyword evidence="2" id="KW-1185">Reference proteome</keyword>
<organism evidence="2 3">
    <name type="scientific">Ditylenchus dipsaci</name>
    <dbReference type="NCBI Taxonomy" id="166011"/>
    <lineage>
        <taxon>Eukaryota</taxon>
        <taxon>Metazoa</taxon>
        <taxon>Ecdysozoa</taxon>
        <taxon>Nematoda</taxon>
        <taxon>Chromadorea</taxon>
        <taxon>Rhabditida</taxon>
        <taxon>Tylenchina</taxon>
        <taxon>Tylenchomorpha</taxon>
        <taxon>Sphaerularioidea</taxon>
        <taxon>Anguinidae</taxon>
        <taxon>Anguininae</taxon>
        <taxon>Ditylenchus</taxon>
    </lineage>
</organism>
<feature type="region of interest" description="Disordered" evidence="1">
    <location>
        <begin position="36"/>
        <end position="70"/>
    </location>
</feature>
<sequence length="70" mass="7928">MSANSQKENEIYIGLEITSGRQLGWLPCQCTKLSQEQHSQQTEASSKKAWHQRFTGNHTRKLLTGDGPQK</sequence>